<evidence type="ECO:0000259" key="1">
    <source>
        <dbReference type="Pfam" id="PF01979"/>
    </source>
</evidence>
<reference evidence="2 3" key="1">
    <citation type="submission" date="2020-02" db="EMBL/GenBank/DDBJ databases">
        <title>Complete genome sequence of Flavobacteriaceae bacterium.</title>
        <authorList>
            <person name="Kim S.-J."/>
            <person name="Kim Y.-S."/>
            <person name="Kim K.-H."/>
        </authorList>
    </citation>
    <scope>NUCLEOTIDE SEQUENCE [LARGE SCALE GENOMIC DNA]</scope>
    <source>
        <strain evidence="2 3">RR4-40</strain>
    </source>
</reference>
<name>A0A6G6GJM1_9FLAO</name>
<protein>
    <submittedName>
        <fullName evidence="2">Amidohydrolase family protein</fullName>
    </submittedName>
</protein>
<dbReference type="Gene3D" id="2.30.40.10">
    <property type="entry name" value="Urease, subunit C, domain 1"/>
    <property type="match status" value="2"/>
</dbReference>
<dbReference type="InterPro" id="IPR011059">
    <property type="entry name" value="Metal-dep_hydrolase_composite"/>
</dbReference>
<feature type="domain" description="Amidohydrolase-related" evidence="1">
    <location>
        <begin position="188"/>
        <end position="457"/>
    </location>
</feature>
<sequence length="475" mass="53136">MKRIIFGIICSIFLLSFISCKNKEIQADIVITNVNIIDVENQITNSSQTIAIENGKIILIEPYSDSSVIKAETIIDGTNKYLIPSLWDMHTHYTTSNKHKGFLNLFMANGVLGVRDLWGSIEARDSLVASNTLMPRIFLSGHIIDGPFTLLQGTLQPKSADEAIHLVDSLHQKGADFIKVYDDLSKDIYEAISLKCKELNLPFTGHTPDIITAIDASELGQKSIEHLNGIFESCSSQQSRIDSLEVVFKHAFMQRNIPNAIKAFTEIGTLYSSTLDEDELNKLSNTLVKNKTFITPTLITLNNHWYRKEVDFTKDSINKYIPLEMFNGWDPNNEFPTNMFPEETWESGKKMVSIAKTITNKLNKNGVKLLAGTDCGVSYVVPGFSIHNELKLLVKSGLTNGEALQTATINPSLYFNLSDSLGTVTENKIADLVLLNNNPLEKIENTQTIFGVIQNGKYLDRNRLNELLKNAEIIK</sequence>
<dbReference type="Gene3D" id="3.20.20.140">
    <property type="entry name" value="Metal-dependent hydrolases"/>
    <property type="match status" value="2"/>
</dbReference>
<dbReference type="PROSITE" id="PS51257">
    <property type="entry name" value="PROKAR_LIPOPROTEIN"/>
    <property type="match status" value="1"/>
</dbReference>
<gene>
    <name evidence="2" type="ORF">G5B37_03925</name>
</gene>
<dbReference type="Proteomes" id="UP000505306">
    <property type="component" value="Chromosome"/>
</dbReference>
<dbReference type="RefSeq" id="WP_164678766.1">
    <property type="nucleotide sequence ID" value="NZ_CP049057.1"/>
</dbReference>
<evidence type="ECO:0000313" key="3">
    <source>
        <dbReference type="Proteomes" id="UP000505306"/>
    </source>
</evidence>
<dbReference type="GO" id="GO:0016810">
    <property type="term" value="F:hydrolase activity, acting on carbon-nitrogen (but not peptide) bonds"/>
    <property type="evidence" value="ECO:0007669"/>
    <property type="project" value="InterPro"/>
</dbReference>
<dbReference type="InterPro" id="IPR006680">
    <property type="entry name" value="Amidohydro-rel"/>
</dbReference>
<proteinExistence type="predicted"/>
<organism evidence="2 3">
    <name type="scientific">Rasiella rasia</name>
    <dbReference type="NCBI Taxonomy" id="2744027"/>
    <lineage>
        <taxon>Bacteria</taxon>
        <taxon>Pseudomonadati</taxon>
        <taxon>Bacteroidota</taxon>
        <taxon>Flavobacteriia</taxon>
        <taxon>Flavobacteriales</taxon>
        <taxon>Flavobacteriaceae</taxon>
        <taxon>Rasiella</taxon>
    </lineage>
</organism>
<dbReference type="Pfam" id="PF01979">
    <property type="entry name" value="Amidohydro_1"/>
    <property type="match status" value="1"/>
</dbReference>
<keyword evidence="2" id="KW-0378">Hydrolase</keyword>
<dbReference type="SUPFAM" id="SSF51338">
    <property type="entry name" value="Composite domain of metallo-dependent hydrolases"/>
    <property type="match status" value="1"/>
</dbReference>
<dbReference type="KEGG" id="mgel:G5B37_03925"/>
<dbReference type="EMBL" id="CP049057">
    <property type="protein sequence ID" value="QIE58738.1"/>
    <property type="molecule type" value="Genomic_DNA"/>
</dbReference>
<dbReference type="AlphaFoldDB" id="A0A6G6GJM1"/>
<dbReference type="PANTHER" id="PTHR43135">
    <property type="entry name" value="ALPHA-D-RIBOSE 1-METHYLPHOSPHONATE 5-TRIPHOSPHATE DIPHOSPHATASE"/>
    <property type="match status" value="1"/>
</dbReference>
<evidence type="ECO:0000313" key="2">
    <source>
        <dbReference type="EMBL" id="QIE58738.1"/>
    </source>
</evidence>
<dbReference type="InterPro" id="IPR032466">
    <property type="entry name" value="Metal_Hydrolase"/>
</dbReference>
<keyword evidence="3" id="KW-1185">Reference proteome</keyword>
<accession>A0A6G6GJM1</accession>
<dbReference type="SUPFAM" id="SSF51556">
    <property type="entry name" value="Metallo-dependent hydrolases"/>
    <property type="match status" value="1"/>
</dbReference>
<dbReference type="InterPro" id="IPR051781">
    <property type="entry name" value="Metallo-dep_Hydrolase"/>
</dbReference>
<dbReference type="PANTHER" id="PTHR43135:SF3">
    <property type="entry name" value="ALPHA-D-RIBOSE 1-METHYLPHOSPHONATE 5-TRIPHOSPHATE DIPHOSPHATASE"/>
    <property type="match status" value="1"/>
</dbReference>